<dbReference type="GO" id="GO:0003677">
    <property type="term" value="F:DNA binding"/>
    <property type="evidence" value="ECO:0007669"/>
    <property type="project" value="UniProtKB-UniRule"/>
</dbReference>
<evidence type="ECO:0000313" key="5">
    <source>
        <dbReference type="Proteomes" id="UP000623269"/>
    </source>
</evidence>
<dbReference type="InterPro" id="IPR001647">
    <property type="entry name" value="HTH_TetR"/>
</dbReference>
<accession>A0A8J7HBD3</accession>
<dbReference type="AlphaFoldDB" id="A0A8J7HBD3"/>
<dbReference type="PROSITE" id="PS50977">
    <property type="entry name" value="HTH_TETR_2"/>
    <property type="match status" value="1"/>
</dbReference>
<proteinExistence type="predicted"/>
<evidence type="ECO:0000259" key="3">
    <source>
        <dbReference type="PROSITE" id="PS50977"/>
    </source>
</evidence>
<dbReference type="SUPFAM" id="SSF46689">
    <property type="entry name" value="Homeodomain-like"/>
    <property type="match status" value="1"/>
</dbReference>
<dbReference type="Gene3D" id="1.10.357.10">
    <property type="entry name" value="Tetracycline Repressor, domain 2"/>
    <property type="match status" value="1"/>
</dbReference>
<comment type="caution">
    <text evidence="4">The sequence shown here is derived from an EMBL/GenBank/DDBJ whole genome shotgun (WGS) entry which is preliminary data.</text>
</comment>
<evidence type="ECO:0000256" key="2">
    <source>
        <dbReference type="PROSITE-ProRule" id="PRU00335"/>
    </source>
</evidence>
<gene>
    <name evidence="4" type="ORF">I5677_08590</name>
</gene>
<feature type="DNA-binding region" description="H-T-H motif" evidence="2">
    <location>
        <begin position="29"/>
        <end position="48"/>
    </location>
</feature>
<dbReference type="RefSeq" id="WP_197661170.1">
    <property type="nucleotide sequence ID" value="NZ_JAEAGR010000007.1"/>
</dbReference>
<dbReference type="EMBL" id="JAEAGR010000007">
    <property type="protein sequence ID" value="MBH1940946.1"/>
    <property type="molecule type" value="Genomic_DNA"/>
</dbReference>
<reference evidence="4" key="1">
    <citation type="submission" date="2020-12" db="EMBL/GenBank/DDBJ databases">
        <title>M. sibirica DSM 26468T genome.</title>
        <authorList>
            <person name="Thieme N."/>
            <person name="Rettenmaier R."/>
            <person name="Zverlov V."/>
            <person name="Liebl W."/>
        </authorList>
    </citation>
    <scope>NUCLEOTIDE SEQUENCE</scope>
    <source>
        <strain evidence="4">DSM 26468</strain>
    </source>
</reference>
<dbReference type="InterPro" id="IPR009057">
    <property type="entry name" value="Homeodomain-like_sf"/>
</dbReference>
<keyword evidence="1 2" id="KW-0238">DNA-binding</keyword>
<evidence type="ECO:0000256" key="1">
    <source>
        <dbReference type="ARBA" id="ARBA00023125"/>
    </source>
</evidence>
<dbReference type="Pfam" id="PF00440">
    <property type="entry name" value="TetR_N"/>
    <property type="match status" value="1"/>
</dbReference>
<keyword evidence="5" id="KW-1185">Reference proteome</keyword>
<feature type="domain" description="HTH tetR-type" evidence="3">
    <location>
        <begin position="6"/>
        <end position="66"/>
    </location>
</feature>
<name>A0A8J7HBD3_9FIRM</name>
<dbReference type="Proteomes" id="UP000623269">
    <property type="component" value="Unassembled WGS sequence"/>
</dbReference>
<evidence type="ECO:0000313" key="4">
    <source>
        <dbReference type="EMBL" id="MBH1940946.1"/>
    </source>
</evidence>
<organism evidence="4 5">
    <name type="scientific">Mobilitalea sibirica</name>
    <dbReference type="NCBI Taxonomy" id="1462919"/>
    <lineage>
        <taxon>Bacteria</taxon>
        <taxon>Bacillati</taxon>
        <taxon>Bacillota</taxon>
        <taxon>Clostridia</taxon>
        <taxon>Lachnospirales</taxon>
        <taxon>Lachnospiraceae</taxon>
        <taxon>Mobilitalea</taxon>
    </lineage>
</organism>
<sequence>MPPKAKVTKEDIIEAAFIIAKENGFSAITARTLAKHLGCSVAPIYVNFKTIDELMDAVIKRVFALSEELMAEQNGSDVFENMGKASIAFARKYPVLLRELIMKPNPYMENYDTVENYLLETMAKSEEMKDWTLEERRRLLLKVRCFQIGMEVMLANRMIPSWFQEDDAETLLMEVGEDLFLGQNRKYREG</sequence>
<protein>
    <submittedName>
        <fullName evidence="4">TetR/AcrR family transcriptional regulator</fullName>
    </submittedName>
</protein>